<dbReference type="SUPFAM" id="SSF52833">
    <property type="entry name" value="Thioredoxin-like"/>
    <property type="match status" value="1"/>
</dbReference>
<organism evidence="3 4">
    <name type="scientific">Mollisia scopiformis</name>
    <name type="common">Conifer needle endophyte fungus</name>
    <name type="synonym">Phialocephala scopiformis</name>
    <dbReference type="NCBI Taxonomy" id="149040"/>
    <lineage>
        <taxon>Eukaryota</taxon>
        <taxon>Fungi</taxon>
        <taxon>Dikarya</taxon>
        <taxon>Ascomycota</taxon>
        <taxon>Pezizomycotina</taxon>
        <taxon>Leotiomycetes</taxon>
        <taxon>Helotiales</taxon>
        <taxon>Mollisiaceae</taxon>
        <taxon>Mollisia</taxon>
    </lineage>
</organism>
<dbReference type="InterPro" id="IPR036282">
    <property type="entry name" value="Glutathione-S-Trfase_C_sf"/>
</dbReference>
<dbReference type="KEGG" id="psco:LY89DRAFT_772767"/>
<protein>
    <submittedName>
        <fullName evidence="3">Thioredoxin-like protein</fullName>
    </submittedName>
</protein>
<evidence type="ECO:0000259" key="2">
    <source>
        <dbReference type="PROSITE" id="PS50404"/>
    </source>
</evidence>
<proteinExistence type="inferred from homology"/>
<reference evidence="3 4" key="1">
    <citation type="submission" date="2015-10" db="EMBL/GenBank/DDBJ databases">
        <title>Full genome of DAOMC 229536 Phialocephala scopiformis, a fungal endophyte of spruce producing the potent anti-insectan compound rugulosin.</title>
        <authorList>
            <consortium name="DOE Joint Genome Institute"/>
            <person name="Walker A.K."/>
            <person name="Frasz S.L."/>
            <person name="Seifert K.A."/>
            <person name="Miller J.D."/>
            <person name="Mondo S.J."/>
            <person name="Labutti K."/>
            <person name="Lipzen A."/>
            <person name="Dockter R."/>
            <person name="Kennedy M."/>
            <person name="Grigoriev I.V."/>
            <person name="Spatafora J.W."/>
        </authorList>
    </citation>
    <scope>NUCLEOTIDE SEQUENCE [LARGE SCALE GENOMIC DNA]</scope>
    <source>
        <strain evidence="3 4">CBS 120377</strain>
    </source>
</reference>
<dbReference type="PROSITE" id="PS50404">
    <property type="entry name" value="GST_NTER"/>
    <property type="match status" value="1"/>
</dbReference>
<dbReference type="InterPro" id="IPR004045">
    <property type="entry name" value="Glutathione_S-Trfase_N"/>
</dbReference>
<dbReference type="InterPro" id="IPR040079">
    <property type="entry name" value="Glutathione_S-Trfase"/>
</dbReference>
<accession>A0A194XJP7</accession>
<feature type="domain" description="GST N-terminal" evidence="2">
    <location>
        <begin position="6"/>
        <end position="88"/>
    </location>
</feature>
<dbReference type="STRING" id="149040.A0A194XJP7"/>
<name>A0A194XJP7_MOLSC</name>
<dbReference type="EMBL" id="KQ947410">
    <property type="protein sequence ID" value="KUJ20002.1"/>
    <property type="molecule type" value="Genomic_DNA"/>
</dbReference>
<dbReference type="PANTHER" id="PTHR44051:SF9">
    <property type="entry name" value="GLUTATHIONE S-TRANSFERASE 1"/>
    <property type="match status" value="1"/>
</dbReference>
<sequence>MSHPKPPNITLYFLQSSRSIRTAWLLEELSLPYTSIFFPRINNKAPPDFASRSGNSLGKAPTLVDGDITLCESGAIAEYLVEKYDEEGRMGGGGEGERERERVRMWVHAAEGTFMVHCLAVTYARWFATRGMRDSGALAELEGGLGVNVGKDLDWLERELEGRRICVQFIFARDLTAGRKVGEWKNVERWIRECEATESYKRAVKKTGHEM</sequence>
<dbReference type="AlphaFoldDB" id="A0A194XJP7"/>
<dbReference type="InParanoid" id="A0A194XJP7"/>
<dbReference type="Pfam" id="PF02798">
    <property type="entry name" value="GST_N"/>
    <property type="match status" value="1"/>
</dbReference>
<dbReference type="Gene3D" id="3.40.30.10">
    <property type="entry name" value="Glutaredoxin"/>
    <property type="match status" value="1"/>
</dbReference>
<dbReference type="CDD" id="cd03046">
    <property type="entry name" value="GST_N_GTT1_like"/>
    <property type="match status" value="1"/>
</dbReference>
<dbReference type="SUPFAM" id="SSF47616">
    <property type="entry name" value="GST C-terminal domain-like"/>
    <property type="match status" value="1"/>
</dbReference>
<dbReference type="PANTHER" id="PTHR44051">
    <property type="entry name" value="GLUTATHIONE S-TRANSFERASE-RELATED"/>
    <property type="match status" value="1"/>
</dbReference>
<dbReference type="SFLD" id="SFLDS00019">
    <property type="entry name" value="Glutathione_Transferase_(cytos"/>
    <property type="match status" value="1"/>
</dbReference>
<dbReference type="OrthoDB" id="2309723at2759"/>
<evidence type="ECO:0000313" key="4">
    <source>
        <dbReference type="Proteomes" id="UP000070700"/>
    </source>
</evidence>
<evidence type="ECO:0000256" key="1">
    <source>
        <dbReference type="ARBA" id="ARBA00007409"/>
    </source>
</evidence>
<dbReference type="GeneID" id="28831640"/>
<gene>
    <name evidence="3" type="ORF">LY89DRAFT_772767</name>
</gene>
<evidence type="ECO:0000313" key="3">
    <source>
        <dbReference type="EMBL" id="KUJ20002.1"/>
    </source>
</evidence>
<dbReference type="InterPro" id="IPR036249">
    <property type="entry name" value="Thioredoxin-like_sf"/>
</dbReference>
<dbReference type="RefSeq" id="XP_018074357.1">
    <property type="nucleotide sequence ID" value="XM_018221914.1"/>
</dbReference>
<keyword evidence="4" id="KW-1185">Reference proteome</keyword>
<comment type="similarity">
    <text evidence="1">Belongs to the GST superfamily.</text>
</comment>
<dbReference type="Proteomes" id="UP000070700">
    <property type="component" value="Unassembled WGS sequence"/>
</dbReference>